<feature type="domain" description="VWFA" evidence="14">
    <location>
        <begin position="513"/>
        <end position="679"/>
    </location>
</feature>
<evidence type="ECO:0000256" key="1">
    <source>
        <dbReference type="ARBA" id="ARBA00002290"/>
    </source>
</evidence>
<dbReference type="HOGENOM" id="CLU_005965_7_0_9"/>
<dbReference type="PROSITE" id="PS00329">
    <property type="entry name" value="HSP70_2"/>
    <property type="match status" value="1"/>
</dbReference>
<dbReference type="KEGG" id="cac:CA_C0473"/>
<dbReference type="FunFam" id="3.30.420.40:FF:000071">
    <property type="entry name" value="Molecular chaperone DnaK"/>
    <property type="match status" value="1"/>
</dbReference>
<organism evidence="15 16">
    <name type="scientific">Clostridium acetobutylicum (strain ATCC 824 / DSM 792 / JCM 1419 / IAM 19013 / LMG 5710 / NBRC 13948 / NRRL B-527 / VKM B-1787 / 2291 / W)</name>
    <dbReference type="NCBI Taxonomy" id="272562"/>
    <lineage>
        <taxon>Bacteria</taxon>
        <taxon>Bacillati</taxon>
        <taxon>Bacillota</taxon>
        <taxon>Clostridia</taxon>
        <taxon>Eubacteriales</taxon>
        <taxon>Clostridiaceae</taxon>
        <taxon>Clostridium</taxon>
    </lineage>
</organism>
<evidence type="ECO:0000256" key="7">
    <source>
        <dbReference type="ARBA" id="ARBA00022840"/>
    </source>
</evidence>
<dbReference type="PATRIC" id="fig|272562.8.peg.672"/>
<dbReference type="InterPro" id="IPR002035">
    <property type="entry name" value="VWF_A"/>
</dbReference>
<dbReference type="STRING" id="272562.CA_C0473"/>
<dbReference type="GO" id="GO:0140662">
    <property type="term" value="F:ATP-dependent protein folding chaperone"/>
    <property type="evidence" value="ECO:0007669"/>
    <property type="project" value="InterPro"/>
</dbReference>
<dbReference type="Gene3D" id="3.90.640.10">
    <property type="entry name" value="Actin, Chain A, domain 4"/>
    <property type="match status" value="1"/>
</dbReference>
<dbReference type="Gene3D" id="2.60.34.10">
    <property type="entry name" value="Substrate Binding Domain Of DNAk, Chain A, domain 1"/>
    <property type="match status" value="1"/>
</dbReference>
<accession>Q97LT1</accession>
<dbReference type="InterPro" id="IPR043129">
    <property type="entry name" value="ATPase_NBD"/>
</dbReference>
<comment type="similarity">
    <text evidence="2 13">Belongs to the heat shock protein 70 family.</text>
</comment>
<dbReference type="SUPFAM" id="SSF53300">
    <property type="entry name" value="vWA-like"/>
    <property type="match status" value="1"/>
</dbReference>
<dbReference type="OrthoDB" id="9766019at2"/>
<evidence type="ECO:0000256" key="12">
    <source>
        <dbReference type="ARBA" id="ARBA00033103"/>
    </source>
</evidence>
<evidence type="ECO:0000256" key="8">
    <source>
        <dbReference type="ARBA" id="ARBA00023016"/>
    </source>
</evidence>
<dbReference type="AlphaFoldDB" id="Q97LT1"/>
<keyword evidence="8" id="KW-0346">Stress response</keyword>
<dbReference type="SUPFAM" id="SSF53067">
    <property type="entry name" value="Actin-like ATPase domain"/>
    <property type="match status" value="2"/>
</dbReference>
<dbReference type="Gene3D" id="3.30.420.40">
    <property type="match status" value="2"/>
</dbReference>
<evidence type="ECO:0000256" key="5">
    <source>
        <dbReference type="ARBA" id="ARBA00022553"/>
    </source>
</evidence>
<evidence type="ECO:0000256" key="6">
    <source>
        <dbReference type="ARBA" id="ARBA00022741"/>
    </source>
</evidence>
<dbReference type="Proteomes" id="UP000000814">
    <property type="component" value="Chromosome"/>
</dbReference>
<dbReference type="Pfam" id="PF00092">
    <property type="entry name" value="VWA"/>
    <property type="match status" value="1"/>
</dbReference>
<keyword evidence="6 13" id="KW-0547">Nucleotide-binding</keyword>
<dbReference type="EMBL" id="AE001437">
    <property type="protein sequence ID" value="AAK78453.1"/>
    <property type="molecule type" value="Genomic_DNA"/>
</dbReference>
<gene>
    <name evidence="15" type="primary">dnaK</name>
    <name evidence="15" type="ordered locus">CA_C0473</name>
</gene>
<dbReference type="SUPFAM" id="SSF100920">
    <property type="entry name" value="Heat shock protein 70kD (HSP70), peptide-binding domain"/>
    <property type="match status" value="1"/>
</dbReference>
<sequence>MKYSLGIDLGTTFSVVSIIDENGAPKVLKNKEGNTLTPSVIYFSGEEIIVGDDAKEMQAMGDNNIACFFKRNMGDENFVLEFQNKYYNAEDLSVIVLKKLKKDAEDFLKAEVKDAVITVPAYFNNIQRQSTINAGKRAEFNVLSILNEPTAAAMAYGMKASGENKNILVYDLGGGTFDVTLVHIGEELIKVLSTDGDHELGGKDWDDRIAMYIGEKFFEKFGVNPMDDIEYYNDILVKCENVKKHLSKRESTDISIYYCDLSEKFTITKEIFLGLTGDLLQRTKSLSDDVIKSAGLTWEDIDGVLPVGGSTRMPMVLDFIKEVSKKEPIVGINVDEAVSIGAAIKASMENATNTPTLRREEKALFTLGGYKKTEDVMSHSLGMIALNSTGERYINSIIIEKNKKIPCTEKRPYEIRTGRNRNNVLEVYMLQGESEEISDCTILGKYVFYDIEYVGRKPSIIDIEYSYNKNGVVDVFATQRETAKKLPLKIEKLSEDFIFEEELNEKEEAVHKNIVIAIDLSGSMRGKPLEEAIEASKTFVDSIDEGSFSLALIGFADKVKTLINLTEDREEIFRAIDGLKKADVGTSTMSEPFSEAYNILKDAYGDCFVVVLTDGQWYGKKDIMAEVNKCKEYEIEIAAIGFGNAKKDFLDKIATCEENSIFTEVSNLKQSFSRIAKVISRSDGSIKIFQKSNSIKLR</sequence>
<dbReference type="Pfam" id="PF00012">
    <property type="entry name" value="HSP70"/>
    <property type="match status" value="1"/>
</dbReference>
<dbReference type="PROSITE" id="PS00297">
    <property type="entry name" value="HSP70_1"/>
    <property type="match status" value="1"/>
</dbReference>
<dbReference type="GO" id="GO:0005524">
    <property type="term" value="F:ATP binding"/>
    <property type="evidence" value="ECO:0007669"/>
    <property type="project" value="UniProtKB-KW"/>
</dbReference>
<name>Q97LT1_CLOAB</name>
<dbReference type="PIR" id="B96958">
    <property type="entry name" value="B96958"/>
</dbReference>
<keyword evidence="9" id="KW-0143">Chaperone</keyword>
<dbReference type="SMART" id="SM00327">
    <property type="entry name" value="VWA"/>
    <property type="match status" value="1"/>
</dbReference>
<evidence type="ECO:0000256" key="13">
    <source>
        <dbReference type="RuleBase" id="RU003322"/>
    </source>
</evidence>
<evidence type="ECO:0000256" key="11">
    <source>
        <dbReference type="ARBA" id="ARBA00030945"/>
    </source>
</evidence>
<evidence type="ECO:0000313" key="15">
    <source>
        <dbReference type="EMBL" id="AAK78453.1"/>
    </source>
</evidence>
<keyword evidence="16" id="KW-1185">Reference proteome</keyword>
<dbReference type="PROSITE" id="PS50234">
    <property type="entry name" value="VWFA"/>
    <property type="match status" value="1"/>
</dbReference>
<evidence type="ECO:0000256" key="4">
    <source>
        <dbReference type="ARBA" id="ARBA00017249"/>
    </source>
</evidence>
<evidence type="ECO:0000256" key="3">
    <source>
        <dbReference type="ARBA" id="ARBA00014415"/>
    </source>
</evidence>
<reference evidence="15 16" key="1">
    <citation type="journal article" date="2001" name="J. Bacteriol.">
        <title>Genome sequence and comparative analysis of the solvent-producing bacterium Clostridium acetobutylicum.</title>
        <authorList>
            <person name="Nolling J."/>
            <person name="Breton G."/>
            <person name="Omelchenko M.V."/>
            <person name="Makarova K.S."/>
            <person name="Zeng Q."/>
            <person name="Gibson R."/>
            <person name="Lee H.M."/>
            <person name="Dubois J."/>
            <person name="Qiu D."/>
            <person name="Hitti J."/>
            <person name="Wolf Y.I."/>
            <person name="Tatusov R.L."/>
            <person name="Sabathe F."/>
            <person name="Doucette-Stamm L."/>
            <person name="Soucaille P."/>
            <person name="Daly M.J."/>
            <person name="Bennett G.N."/>
            <person name="Koonin E.V."/>
            <person name="Smith D.R."/>
        </authorList>
    </citation>
    <scope>NUCLEOTIDE SEQUENCE [LARGE SCALE GENOMIC DNA]</scope>
    <source>
        <strain evidence="16">ATCC 824 / DSM 792 / JCM 1419 / LMG 5710 / VKM B-1787</strain>
    </source>
</reference>
<dbReference type="CDD" id="cd24029">
    <property type="entry name" value="ASKHA_NBD_HSP70_DnaK_HscA_HscC"/>
    <property type="match status" value="1"/>
</dbReference>
<dbReference type="Gene3D" id="3.40.50.410">
    <property type="entry name" value="von Willebrand factor, type A domain"/>
    <property type="match status" value="1"/>
</dbReference>
<dbReference type="eggNOG" id="COG2304">
    <property type="taxonomic scope" value="Bacteria"/>
</dbReference>
<proteinExistence type="inferred from homology"/>
<dbReference type="eggNOG" id="COG0443">
    <property type="taxonomic scope" value="Bacteria"/>
</dbReference>
<dbReference type="PRINTS" id="PR00301">
    <property type="entry name" value="HEATSHOCK70"/>
</dbReference>
<evidence type="ECO:0000256" key="2">
    <source>
        <dbReference type="ARBA" id="ARBA00007381"/>
    </source>
</evidence>
<dbReference type="InterPro" id="IPR013126">
    <property type="entry name" value="Hsp_70_fam"/>
</dbReference>
<evidence type="ECO:0000256" key="10">
    <source>
        <dbReference type="ARBA" id="ARBA00030019"/>
    </source>
</evidence>
<evidence type="ECO:0000259" key="14">
    <source>
        <dbReference type="PROSITE" id="PS50234"/>
    </source>
</evidence>
<dbReference type="RefSeq" id="WP_010963795.1">
    <property type="nucleotide sequence ID" value="NC_003030.1"/>
</dbReference>
<protein>
    <recommendedName>
        <fullName evidence="3">Chaperone protein DnaK</fullName>
    </recommendedName>
    <alternativeName>
        <fullName evidence="4">Chaperone protein dnaK</fullName>
    </alternativeName>
    <alternativeName>
        <fullName evidence="12">HSP70</fullName>
    </alternativeName>
    <alternativeName>
        <fullName evidence="11">Heat shock 70 kDa protein</fullName>
    </alternativeName>
    <alternativeName>
        <fullName evidence="10">Heat shock protein 70</fullName>
    </alternativeName>
</protein>
<evidence type="ECO:0000256" key="9">
    <source>
        <dbReference type="ARBA" id="ARBA00023186"/>
    </source>
</evidence>
<keyword evidence="7 13" id="KW-0067">ATP-binding</keyword>
<dbReference type="PANTHER" id="PTHR19375">
    <property type="entry name" value="HEAT SHOCK PROTEIN 70KDA"/>
    <property type="match status" value="1"/>
</dbReference>
<dbReference type="InterPro" id="IPR036465">
    <property type="entry name" value="vWFA_dom_sf"/>
</dbReference>
<dbReference type="CDD" id="cd00198">
    <property type="entry name" value="vWFA"/>
    <property type="match status" value="1"/>
</dbReference>
<dbReference type="InterPro" id="IPR018181">
    <property type="entry name" value="Heat_shock_70_CS"/>
</dbReference>
<evidence type="ECO:0000313" key="16">
    <source>
        <dbReference type="Proteomes" id="UP000000814"/>
    </source>
</evidence>
<dbReference type="GeneID" id="44996982"/>
<comment type="function">
    <text evidence="1">Acts as a chaperone.</text>
</comment>
<dbReference type="InterPro" id="IPR029047">
    <property type="entry name" value="HSP70_peptide-bd_sf"/>
</dbReference>
<keyword evidence="5" id="KW-0597">Phosphoprotein</keyword>